<dbReference type="Gene3D" id="3.40.50.1820">
    <property type="entry name" value="alpha/beta hydrolase"/>
    <property type="match status" value="1"/>
</dbReference>
<dbReference type="Pfam" id="PF12146">
    <property type="entry name" value="Hydrolase_4"/>
    <property type="match status" value="1"/>
</dbReference>
<organism evidence="2 3">
    <name type="scientific">Sulfobacillus thermotolerans</name>
    <dbReference type="NCBI Taxonomy" id="338644"/>
    <lineage>
        <taxon>Bacteria</taxon>
        <taxon>Bacillati</taxon>
        <taxon>Bacillota</taxon>
        <taxon>Clostridia</taxon>
        <taxon>Eubacteriales</taxon>
        <taxon>Clostridiales Family XVII. Incertae Sedis</taxon>
        <taxon>Sulfobacillus</taxon>
    </lineage>
</organism>
<reference evidence="2 3" key="1">
    <citation type="journal article" date="2019" name="Sci. Rep.">
        <title>Sulfobacillus thermotolerans: new insights into resistance and metabolic capacities of acidophilic chemolithotrophs.</title>
        <authorList>
            <person name="Panyushkina A.E."/>
            <person name="Babenko V.V."/>
            <person name="Nikitina A.S."/>
            <person name="Selezneva O.V."/>
            <person name="Tsaplina I.A."/>
            <person name="Letarova M.A."/>
            <person name="Kostryukova E.S."/>
            <person name="Letarov A.V."/>
        </authorList>
    </citation>
    <scope>NUCLEOTIDE SEQUENCE [LARGE SCALE GENOMIC DNA]</scope>
    <source>
        <strain evidence="2 3">Kr1</strain>
    </source>
</reference>
<evidence type="ECO:0000313" key="3">
    <source>
        <dbReference type="Proteomes" id="UP000325292"/>
    </source>
</evidence>
<dbReference type="PANTHER" id="PTHR11614">
    <property type="entry name" value="PHOSPHOLIPASE-RELATED"/>
    <property type="match status" value="1"/>
</dbReference>
<gene>
    <name evidence="2" type="ORF">BXT84_04150</name>
</gene>
<dbReference type="EMBL" id="CP019454">
    <property type="protein sequence ID" value="AUW93245.1"/>
    <property type="molecule type" value="Genomic_DNA"/>
</dbReference>
<protein>
    <recommendedName>
        <fullName evidence="1">Serine aminopeptidase S33 domain-containing protein</fullName>
    </recommendedName>
</protein>
<dbReference type="Proteomes" id="UP000325292">
    <property type="component" value="Chromosome"/>
</dbReference>
<dbReference type="InterPro" id="IPR051044">
    <property type="entry name" value="MAG_DAG_Lipase"/>
</dbReference>
<dbReference type="SUPFAM" id="SSF53474">
    <property type="entry name" value="alpha/beta-Hydrolases"/>
    <property type="match status" value="1"/>
</dbReference>
<accession>A0ABM6RPJ0</accession>
<evidence type="ECO:0000259" key="1">
    <source>
        <dbReference type="Pfam" id="PF12146"/>
    </source>
</evidence>
<dbReference type="InterPro" id="IPR022742">
    <property type="entry name" value="Hydrolase_4"/>
</dbReference>
<evidence type="ECO:0000313" key="2">
    <source>
        <dbReference type="EMBL" id="AUW93245.1"/>
    </source>
</evidence>
<sequence>MAKISVFAQYLPMQPRIYVRTVDVSHAHAQLMFLHASAVHSDYYLPLAINLAEAGIRVWLPDLRGHGRSHGARGHVVQFQDYINDLSAIWSAFLATNTASTPSLLGGESLGALIALLTSQAQVRPDGLFLVSPALRLHFQFHPVAFRLLWSLRKVLGRARPLKPLPMTGVSNNSQVVDLIEGDPLTNRYYTLSFLLNLLDAQHRLLQPQTLSCRSLALFSAQDPIVDVSQSAALLEKAGLNDTQFLDKALHSLVADSPERVVPLFLHWYQQHIERLPSSTSLL</sequence>
<keyword evidence="3" id="KW-1185">Reference proteome</keyword>
<feature type="domain" description="Serine aminopeptidase S33" evidence="1">
    <location>
        <begin position="26"/>
        <end position="256"/>
    </location>
</feature>
<proteinExistence type="predicted"/>
<dbReference type="InterPro" id="IPR029058">
    <property type="entry name" value="AB_hydrolase_fold"/>
</dbReference>
<name>A0ABM6RPJ0_9FIRM</name>